<dbReference type="GO" id="GO:0006952">
    <property type="term" value="P:defense response"/>
    <property type="evidence" value="ECO:0007669"/>
    <property type="project" value="UniProtKB-KW"/>
</dbReference>
<dbReference type="InterPro" id="IPR002182">
    <property type="entry name" value="NB-ARC"/>
</dbReference>
<keyword evidence="3" id="KW-0677">Repeat</keyword>
<dbReference type="Gene3D" id="3.40.50.300">
    <property type="entry name" value="P-loop containing nucleotide triphosphate hydrolases"/>
    <property type="match status" value="1"/>
</dbReference>
<reference evidence="9" key="1">
    <citation type="submission" date="2020-06" db="EMBL/GenBank/DDBJ databases">
        <authorList>
            <person name="Li T."/>
            <person name="Hu X."/>
            <person name="Zhang T."/>
            <person name="Song X."/>
            <person name="Zhang H."/>
            <person name="Dai N."/>
            <person name="Sheng W."/>
            <person name="Hou X."/>
            <person name="Wei L."/>
        </authorList>
    </citation>
    <scope>NUCLEOTIDE SEQUENCE</scope>
    <source>
        <strain evidence="9">3651</strain>
        <tissue evidence="9">Leaf</tissue>
    </source>
</reference>
<dbReference type="Proteomes" id="UP001293254">
    <property type="component" value="Unassembled WGS sequence"/>
</dbReference>
<comment type="caution">
    <text evidence="9">The sequence shown here is derived from an EMBL/GenBank/DDBJ whole genome shotgun (WGS) entry which is preliminary data.</text>
</comment>
<dbReference type="PANTHER" id="PTHR19338:SF66">
    <property type="entry name" value="NB-ARC DOMAIN-CONTAINING PROTEIN"/>
    <property type="match status" value="1"/>
</dbReference>
<evidence type="ECO:0000313" key="10">
    <source>
        <dbReference type="Proteomes" id="UP001293254"/>
    </source>
</evidence>
<keyword evidence="5" id="KW-0611">Plant defense</keyword>
<dbReference type="SUPFAM" id="SSF52540">
    <property type="entry name" value="P-loop containing nucleoside triphosphate hydrolases"/>
    <property type="match status" value="1"/>
</dbReference>
<reference evidence="9" key="2">
    <citation type="journal article" date="2024" name="Plant">
        <title>Genomic evolution and insights into agronomic trait innovations of Sesamum species.</title>
        <authorList>
            <person name="Miao H."/>
            <person name="Wang L."/>
            <person name="Qu L."/>
            <person name="Liu H."/>
            <person name="Sun Y."/>
            <person name="Le M."/>
            <person name="Wang Q."/>
            <person name="Wei S."/>
            <person name="Zheng Y."/>
            <person name="Lin W."/>
            <person name="Duan Y."/>
            <person name="Cao H."/>
            <person name="Xiong S."/>
            <person name="Wang X."/>
            <person name="Wei L."/>
            <person name="Li C."/>
            <person name="Ma Q."/>
            <person name="Ju M."/>
            <person name="Zhao R."/>
            <person name="Li G."/>
            <person name="Mu C."/>
            <person name="Tian Q."/>
            <person name="Mei H."/>
            <person name="Zhang T."/>
            <person name="Gao T."/>
            <person name="Zhang H."/>
        </authorList>
    </citation>
    <scope>NUCLEOTIDE SEQUENCE</scope>
    <source>
        <strain evidence="9">3651</strain>
    </source>
</reference>
<dbReference type="PANTHER" id="PTHR19338">
    <property type="entry name" value="TRANSLOCASE OF INNER MITOCHONDRIAL MEMBRANE 13 HOMOLOG"/>
    <property type="match status" value="1"/>
</dbReference>
<dbReference type="Pfam" id="PF00931">
    <property type="entry name" value="NB-ARC"/>
    <property type="match status" value="1"/>
</dbReference>
<evidence type="ECO:0000313" key="9">
    <source>
        <dbReference type="EMBL" id="KAK4424559.1"/>
    </source>
</evidence>
<evidence type="ECO:0000256" key="3">
    <source>
        <dbReference type="ARBA" id="ARBA00022737"/>
    </source>
</evidence>
<feature type="domain" description="NB-ARC" evidence="7">
    <location>
        <begin position="172"/>
        <end position="264"/>
    </location>
</feature>
<dbReference type="GO" id="GO:0005524">
    <property type="term" value="F:ATP binding"/>
    <property type="evidence" value="ECO:0007669"/>
    <property type="project" value="UniProtKB-KW"/>
</dbReference>
<protein>
    <submittedName>
        <fullName evidence="9">Disease resistance protein</fullName>
    </submittedName>
</protein>
<keyword evidence="2" id="KW-0433">Leucine-rich repeat</keyword>
<feature type="domain" description="Disease resistance N-terminal" evidence="8">
    <location>
        <begin position="7"/>
        <end position="92"/>
    </location>
</feature>
<comment type="similarity">
    <text evidence="1">Belongs to the disease resistance NB-LRR family.</text>
</comment>
<organism evidence="9 10">
    <name type="scientific">Sesamum alatum</name>
    <dbReference type="NCBI Taxonomy" id="300844"/>
    <lineage>
        <taxon>Eukaryota</taxon>
        <taxon>Viridiplantae</taxon>
        <taxon>Streptophyta</taxon>
        <taxon>Embryophyta</taxon>
        <taxon>Tracheophyta</taxon>
        <taxon>Spermatophyta</taxon>
        <taxon>Magnoliopsida</taxon>
        <taxon>eudicotyledons</taxon>
        <taxon>Gunneridae</taxon>
        <taxon>Pentapetalae</taxon>
        <taxon>asterids</taxon>
        <taxon>lamiids</taxon>
        <taxon>Lamiales</taxon>
        <taxon>Pedaliaceae</taxon>
        <taxon>Sesamum</taxon>
    </lineage>
</organism>
<keyword evidence="4" id="KW-0547">Nucleotide-binding</keyword>
<evidence type="ECO:0000256" key="1">
    <source>
        <dbReference type="ARBA" id="ARBA00008894"/>
    </source>
</evidence>
<dbReference type="Pfam" id="PF18052">
    <property type="entry name" value="Rx_N"/>
    <property type="match status" value="1"/>
</dbReference>
<dbReference type="CDD" id="cd14798">
    <property type="entry name" value="RX-CC_like"/>
    <property type="match status" value="1"/>
</dbReference>
<keyword evidence="6" id="KW-0067">ATP-binding</keyword>
<accession>A0AAE1Y720</accession>
<dbReference type="InterPro" id="IPR027417">
    <property type="entry name" value="P-loop_NTPase"/>
</dbReference>
<evidence type="ECO:0000256" key="5">
    <source>
        <dbReference type="ARBA" id="ARBA00022821"/>
    </source>
</evidence>
<proteinExistence type="inferred from homology"/>
<keyword evidence="10" id="KW-1185">Reference proteome</keyword>
<gene>
    <name evidence="9" type="ORF">Salat_1649400</name>
</gene>
<evidence type="ECO:0000256" key="4">
    <source>
        <dbReference type="ARBA" id="ARBA00022741"/>
    </source>
</evidence>
<dbReference type="GO" id="GO:0043531">
    <property type="term" value="F:ADP binding"/>
    <property type="evidence" value="ECO:0007669"/>
    <property type="project" value="InterPro"/>
</dbReference>
<evidence type="ECO:0000256" key="2">
    <source>
        <dbReference type="ARBA" id="ARBA00022614"/>
    </source>
</evidence>
<evidence type="ECO:0000256" key="6">
    <source>
        <dbReference type="ARBA" id="ARBA00022840"/>
    </source>
</evidence>
<dbReference type="Gene3D" id="1.20.5.4130">
    <property type="match status" value="1"/>
</dbReference>
<evidence type="ECO:0000259" key="7">
    <source>
        <dbReference type="Pfam" id="PF00931"/>
    </source>
</evidence>
<dbReference type="InterPro" id="IPR041118">
    <property type="entry name" value="Rx_N"/>
</dbReference>
<sequence>MVDSVATVALETLRDLLIEETKFLLSVSGKVEEVRRQLTAMHDFLKDADKRKDINNSETVRHWVANLRNLSIEAENILERYVVEVTSRREGKNLKEKLKRFTCILSECLSVHQTGKDIEDIMSRMADLTKQAESMTKGDNSSKPVGNIDPRKTYGLDVGKHFVGMNEDIKLLESFLDSDNVSHQVISICGMGGLGKTTLATKLYKGVVAQRSFEARAWTCITQQCQPKSVFRAILKQLAPQEGAEQDHEDELVRQLYNVQKEKRC</sequence>
<evidence type="ECO:0000259" key="8">
    <source>
        <dbReference type="Pfam" id="PF18052"/>
    </source>
</evidence>
<dbReference type="EMBL" id="JACGWO010000006">
    <property type="protein sequence ID" value="KAK4424559.1"/>
    <property type="molecule type" value="Genomic_DNA"/>
</dbReference>
<dbReference type="InterPro" id="IPR038005">
    <property type="entry name" value="RX-like_CC"/>
</dbReference>
<name>A0AAE1Y720_9LAMI</name>
<dbReference type="AlphaFoldDB" id="A0AAE1Y720"/>